<feature type="signal peptide" evidence="10">
    <location>
        <begin position="1"/>
        <end position="20"/>
    </location>
</feature>
<keyword evidence="4" id="KW-0788">Thiol protease</keyword>
<dbReference type="OMA" id="DNMAEIV"/>
<dbReference type="Proteomes" id="UP001652620">
    <property type="component" value="Chromosome 6"/>
</dbReference>
<evidence type="ECO:0000313" key="13">
    <source>
        <dbReference type="EMBL" id="JAC58033.1"/>
    </source>
</evidence>
<dbReference type="InterPro" id="IPR000668">
    <property type="entry name" value="Peptidase_C1A_C"/>
</dbReference>
<evidence type="ECO:0000256" key="7">
    <source>
        <dbReference type="ARBA" id="ARBA00036319"/>
    </source>
</evidence>
<dbReference type="EC" id="3.4.22.15" evidence="8"/>
<dbReference type="InterPro" id="IPR013201">
    <property type="entry name" value="Prot_inhib_I29"/>
</dbReference>
<dbReference type="CDD" id="cd02248">
    <property type="entry name" value="Peptidase_C1A"/>
    <property type="match status" value="1"/>
</dbReference>
<organism evidence="13">
    <name type="scientific">Bactrocera dorsalis</name>
    <name type="common">Oriental fruit fly</name>
    <name type="synonym">Dacus dorsalis</name>
    <dbReference type="NCBI Taxonomy" id="27457"/>
    <lineage>
        <taxon>Eukaryota</taxon>
        <taxon>Metazoa</taxon>
        <taxon>Ecdysozoa</taxon>
        <taxon>Arthropoda</taxon>
        <taxon>Hexapoda</taxon>
        <taxon>Insecta</taxon>
        <taxon>Pterygota</taxon>
        <taxon>Neoptera</taxon>
        <taxon>Endopterygota</taxon>
        <taxon>Diptera</taxon>
        <taxon>Brachycera</taxon>
        <taxon>Muscomorpha</taxon>
        <taxon>Tephritoidea</taxon>
        <taxon>Tephritidae</taxon>
        <taxon>Bactrocera</taxon>
        <taxon>Bactrocera</taxon>
    </lineage>
</organism>
<evidence type="ECO:0000256" key="10">
    <source>
        <dbReference type="SAM" id="SignalP"/>
    </source>
</evidence>
<feature type="domain" description="Cathepsin propeptide inhibitor" evidence="12">
    <location>
        <begin position="30"/>
        <end position="90"/>
    </location>
</feature>
<dbReference type="GO" id="GO:0006508">
    <property type="term" value="P:proteolysis"/>
    <property type="evidence" value="ECO:0007669"/>
    <property type="project" value="UniProtKB-KW"/>
</dbReference>
<evidence type="ECO:0000259" key="11">
    <source>
        <dbReference type="SMART" id="SM00645"/>
    </source>
</evidence>
<keyword evidence="3" id="KW-0378">Hydrolase</keyword>
<dbReference type="SMART" id="SM00848">
    <property type="entry name" value="Inhibitor_I29"/>
    <property type="match status" value="1"/>
</dbReference>
<dbReference type="Pfam" id="PF00112">
    <property type="entry name" value="Peptidase_C1"/>
    <property type="match status" value="1"/>
</dbReference>
<keyword evidence="6" id="KW-1015">Disulfide bond</keyword>
<keyword evidence="2" id="KW-0645">Protease</keyword>
<evidence type="ECO:0000256" key="3">
    <source>
        <dbReference type="ARBA" id="ARBA00022801"/>
    </source>
</evidence>
<evidence type="ECO:0000256" key="9">
    <source>
        <dbReference type="ARBA" id="ARBA00063237"/>
    </source>
</evidence>
<evidence type="ECO:0000256" key="4">
    <source>
        <dbReference type="ARBA" id="ARBA00022807"/>
    </source>
</evidence>
<protein>
    <recommendedName>
        <fullName evidence="8">cathepsin L</fullName>
        <ecNumber evidence="8">3.4.22.15</ecNumber>
    </recommendedName>
</protein>
<proteinExistence type="inferred from homology"/>
<dbReference type="GO" id="GO:0004197">
    <property type="term" value="F:cysteine-type endopeptidase activity"/>
    <property type="evidence" value="ECO:0007669"/>
    <property type="project" value="UniProtKB-EC"/>
</dbReference>
<dbReference type="PANTHER" id="PTHR12411">
    <property type="entry name" value="CYSTEINE PROTEASE FAMILY C1-RELATED"/>
    <property type="match status" value="1"/>
</dbReference>
<dbReference type="AlphaFoldDB" id="A0A034WW51"/>
<comment type="catalytic activity">
    <reaction evidence="7">
        <text>Specificity close to that of papain. As compared to cathepsin B, cathepsin L exhibits higher activity toward protein substrates, but has little activity on Z-Arg-Arg-NHMec, and no peptidyl-dipeptidase activity.</text>
        <dbReference type="EC" id="3.4.22.15"/>
    </reaction>
</comment>
<dbReference type="InterPro" id="IPR039417">
    <property type="entry name" value="Peptidase_C1A_papain-like"/>
</dbReference>
<evidence type="ECO:0000256" key="1">
    <source>
        <dbReference type="ARBA" id="ARBA00008455"/>
    </source>
</evidence>
<dbReference type="MEROPS" id="C01.A30"/>
<dbReference type="Gene3D" id="3.90.70.10">
    <property type="entry name" value="Cysteine proteinases"/>
    <property type="match status" value="1"/>
</dbReference>
<reference evidence="15" key="2">
    <citation type="submission" date="2025-05" db="UniProtKB">
        <authorList>
            <consortium name="RefSeq"/>
        </authorList>
    </citation>
    <scope>IDENTIFICATION</scope>
    <source>
        <tissue evidence="15">Adult</tissue>
    </source>
</reference>
<evidence type="ECO:0000259" key="12">
    <source>
        <dbReference type="SMART" id="SM00848"/>
    </source>
</evidence>
<name>A0A034WW51_BACDO</name>
<dbReference type="SMR" id="A0A034WW51"/>
<dbReference type="FunFam" id="3.90.70.10:FF:000006">
    <property type="entry name" value="Cathepsin S"/>
    <property type="match status" value="1"/>
</dbReference>
<feature type="domain" description="Peptidase C1A papain C-terminal" evidence="11">
    <location>
        <begin position="122"/>
        <end position="332"/>
    </location>
</feature>
<evidence type="ECO:0000256" key="5">
    <source>
        <dbReference type="ARBA" id="ARBA00023145"/>
    </source>
</evidence>
<evidence type="ECO:0000256" key="6">
    <source>
        <dbReference type="ARBA" id="ARBA00023157"/>
    </source>
</evidence>
<evidence type="ECO:0000256" key="8">
    <source>
        <dbReference type="ARBA" id="ARBA00038911"/>
    </source>
</evidence>
<dbReference type="PROSITE" id="PS00139">
    <property type="entry name" value="THIOL_PROTEASE_CYS"/>
    <property type="match status" value="1"/>
</dbReference>
<dbReference type="RefSeq" id="XP_049316681.1">
    <property type="nucleotide sequence ID" value="XM_049460724.1"/>
</dbReference>
<evidence type="ECO:0000313" key="15">
    <source>
        <dbReference type="RefSeq" id="XP_049316681.1"/>
    </source>
</evidence>
<dbReference type="Pfam" id="PF08246">
    <property type="entry name" value="Inhibitor_I29"/>
    <property type="match status" value="1"/>
</dbReference>
<keyword evidence="10" id="KW-0732">Signal</keyword>
<dbReference type="InterPro" id="IPR000169">
    <property type="entry name" value="Pept_cys_AS"/>
</dbReference>
<accession>A0A034WW51</accession>
<dbReference type="InterPro" id="IPR013128">
    <property type="entry name" value="Peptidase_C1A"/>
</dbReference>
<dbReference type="InterPro" id="IPR038765">
    <property type="entry name" value="Papain-like_cys_pep_sf"/>
</dbReference>
<gene>
    <name evidence="13" type="primary">CATL1</name>
    <name evidence="15" type="synonym">LOC125779386</name>
</gene>
<sequence>MKKTLFYILTFSAMTAYTSQNIYRTEYTSFSEYKSAVNKIYMHTFDEFRSKRAFEENVNIVRQHNKLFQRGERSYRLRTNIMADMNGLSYLRNFLRLLRNKDFGNEIDLESDVVASSLMQQTPEALDWREKGFKTQSDNQRTCGSCYAFSVAESIEGQVFKRTGRILNLSPQQIVDCSVTFGNQGCTGGSLRNTLKYLEATGGLMREQDYKYVSKKDKCQFAAELAVVNVTSWAVLPTKDEKAIEAAVAHIGPIPISINASPRTFQLYSDGIYDDDSCSSDTVNHAMLIVGYTKHYWILKNWWGEMWGEDGYMRLRRGKNLCGIANYAAYSIV</sequence>
<dbReference type="PRINTS" id="PR00705">
    <property type="entry name" value="PAPAIN"/>
</dbReference>
<dbReference type="SUPFAM" id="SSF54001">
    <property type="entry name" value="Cysteine proteinases"/>
    <property type="match status" value="1"/>
</dbReference>
<evidence type="ECO:0000256" key="2">
    <source>
        <dbReference type="ARBA" id="ARBA00022670"/>
    </source>
</evidence>
<dbReference type="SMART" id="SM00645">
    <property type="entry name" value="Pept_C1"/>
    <property type="match status" value="1"/>
</dbReference>
<keyword evidence="14" id="KW-1185">Reference proteome</keyword>
<dbReference type="EMBL" id="GAKP01000919">
    <property type="protein sequence ID" value="JAC58033.1"/>
    <property type="molecule type" value="Transcribed_RNA"/>
</dbReference>
<reference evidence="13" key="1">
    <citation type="journal article" date="2014" name="BMC Genomics">
        <title>Characterizing the developmental transcriptome of the oriental fruit fly, Bactrocera dorsalis (Diptera: Tephritidae) through comparative genomic analysis with Drosophila melanogaster utilizing modENCODE datasets.</title>
        <authorList>
            <person name="Geib S.M."/>
            <person name="Calla B."/>
            <person name="Hall B."/>
            <person name="Hou S."/>
            <person name="Manoukis N.C."/>
        </authorList>
    </citation>
    <scope>NUCLEOTIDE SEQUENCE</scope>
    <source>
        <strain evidence="13">Punador</strain>
    </source>
</reference>
<keyword evidence="5" id="KW-0865">Zymogen</keyword>
<comment type="similarity">
    <text evidence="1">Belongs to the peptidase C1 family.</text>
</comment>
<dbReference type="OrthoDB" id="190265at2759"/>
<comment type="subunit">
    <text evidence="9">Dimer of a heavy and a light chain linked by disulfide bonds.</text>
</comment>
<feature type="chain" id="PRO_5018724022" description="cathepsin L" evidence="10">
    <location>
        <begin position="21"/>
        <end position="333"/>
    </location>
</feature>
<evidence type="ECO:0000313" key="14">
    <source>
        <dbReference type="Proteomes" id="UP001652620"/>
    </source>
</evidence>